<evidence type="ECO:0000256" key="13">
    <source>
        <dbReference type="ARBA" id="ARBA00023170"/>
    </source>
</evidence>
<evidence type="ECO:0000313" key="22">
    <source>
        <dbReference type="Proteomes" id="UP000091857"/>
    </source>
</evidence>
<feature type="domain" description="PAS" evidence="20">
    <location>
        <begin position="105"/>
        <end position="140"/>
    </location>
</feature>
<sequence length="729" mass="80728">MRASPPTHMAGDHSASSLYRVLADRCLNLEASHAKLEEELRELVEEKKKEKKITNDTSEAIVMPDSDKATSDSGWGCVPGFFTAGSPYKKVLDSMGHAVHVCTAASGEIVYWNHSAENLYGWKDYEVLGLSVAELLVDEEYYAPLNKIVGRLGFGQSWSGQFPFKKRSGENFMAMVTKSPLYEDGKLAGIITVSSDAATFNSPNSENRRTYQDRARVPRINLKKIQQHPRQLIAPVPQIASSVSNLASRLIPRKHDNDTCDGPENSSDKEHAATKAKGVKSALPGALAAKVLSKLHIGGIGSTGKEDVSGPQNSLSDTTFSYKSTNEINNSRASEPSGSHHCTSNTDCEGGIPHKINMLYADSKVNSSRNIEASEESCQASIIEYNQCLGSAKPGDPLPRLSCKEDENELEPEPPNLETADTEVKAQRQKDGTSSTVGSPPSRGDRESSSVVDCEIHWEDLQLGEEIGQGSYAVVHRGIWNGSDVAVKVYFGNQYREETLQDYKKEIDIMKRLRHPNVLLFMGAVYSPERLAIVTEFLPRGSLFKTLHKNNQALDIRRRLRMALDVARGMNYLHRRNPPIVHRDLKSSNLLVDKNWTVKVGDFGLSRWKNATFITAKSGRGTPQWMAPEVLRNEPSNEKSDVFSFGVILWELMAVSIPWINLNAIQVVGVVGFMDRRLELPEGIDPKVASIIRDCWQSDPEQRPSFGDIIHRMTSIVQRVAPSSVQRAS</sequence>
<dbReference type="EMBL" id="CM004387">
    <property type="protein sequence ID" value="OAY59861.1"/>
    <property type="molecule type" value="Genomic_DNA"/>
</dbReference>
<dbReference type="InterPro" id="IPR000014">
    <property type="entry name" value="PAS"/>
</dbReference>
<dbReference type="InterPro" id="IPR011009">
    <property type="entry name" value="Kinase-like_dom_sf"/>
</dbReference>
<reference evidence="22" key="1">
    <citation type="journal article" date="2016" name="Nat. Biotechnol.">
        <title>Sequencing wild and cultivated cassava and related species reveals extensive interspecific hybridization and genetic diversity.</title>
        <authorList>
            <person name="Bredeson J.V."/>
            <person name="Lyons J.B."/>
            <person name="Prochnik S.E."/>
            <person name="Wu G.A."/>
            <person name="Ha C.M."/>
            <person name="Edsinger-Gonzales E."/>
            <person name="Grimwood J."/>
            <person name="Schmutz J."/>
            <person name="Rabbi I.Y."/>
            <person name="Egesi C."/>
            <person name="Nauluvula P."/>
            <person name="Lebot V."/>
            <person name="Ndunguru J."/>
            <person name="Mkamilo G."/>
            <person name="Bart R.S."/>
            <person name="Setter T.L."/>
            <person name="Gleadow R.M."/>
            <person name="Kulakow P."/>
            <person name="Ferguson M.E."/>
            <person name="Rounsley S."/>
            <person name="Rokhsar D.S."/>
        </authorList>
    </citation>
    <scope>NUCLEOTIDE SEQUENCE [LARGE SCALE GENOMIC DNA]</scope>
    <source>
        <strain evidence="22">cv. AM560-2</strain>
    </source>
</reference>
<dbReference type="GO" id="GO:0010162">
    <property type="term" value="P:seed dormancy process"/>
    <property type="evidence" value="ECO:0007669"/>
    <property type="project" value="EnsemblPlants"/>
</dbReference>
<dbReference type="STRING" id="3983.A0A2C9WIG9"/>
<keyword evidence="11" id="KW-0157">Chromophore</keyword>
<dbReference type="Gene3D" id="3.30.450.20">
    <property type="entry name" value="PAS domain"/>
    <property type="match status" value="1"/>
</dbReference>
<feature type="domain" description="Protein kinase" evidence="19">
    <location>
        <begin position="461"/>
        <end position="716"/>
    </location>
</feature>
<dbReference type="GO" id="GO:0004672">
    <property type="term" value="F:protein kinase activity"/>
    <property type="evidence" value="ECO:0000318"/>
    <property type="project" value="GO_Central"/>
</dbReference>
<dbReference type="SMART" id="SM00091">
    <property type="entry name" value="PAS"/>
    <property type="match status" value="1"/>
</dbReference>
<evidence type="ECO:0000259" key="19">
    <source>
        <dbReference type="PROSITE" id="PS50011"/>
    </source>
</evidence>
<comment type="subcellular location">
    <subcellularLocation>
        <location evidence="1">Membrane</location>
    </subcellularLocation>
</comment>
<feature type="compositionally biased region" description="Polar residues" evidence="18">
    <location>
        <begin position="310"/>
        <end position="320"/>
    </location>
</feature>
<evidence type="ECO:0000313" key="21">
    <source>
        <dbReference type="EMBL" id="OAY59861.1"/>
    </source>
</evidence>
<evidence type="ECO:0000256" key="16">
    <source>
        <dbReference type="PROSITE-ProRule" id="PRU10141"/>
    </source>
</evidence>
<keyword evidence="10 16" id="KW-0067">ATP-binding</keyword>
<feature type="compositionally biased region" description="Basic and acidic residues" evidence="18">
    <location>
        <begin position="422"/>
        <end position="431"/>
    </location>
</feature>
<comment type="catalytic activity">
    <reaction evidence="14">
        <text>L-threonyl-[protein] + ATP = O-phospho-L-threonyl-[protein] + ADP + H(+)</text>
        <dbReference type="Rhea" id="RHEA:46608"/>
        <dbReference type="Rhea" id="RHEA-COMP:11060"/>
        <dbReference type="Rhea" id="RHEA-COMP:11605"/>
        <dbReference type="ChEBI" id="CHEBI:15378"/>
        <dbReference type="ChEBI" id="CHEBI:30013"/>
        <dbReference type="ChEBI" id="CHEBI:30616"/>
        <dbReference type="ChEBI" id="CHEBI:61977"/>
        <dbReference type="ChEBI" id="CHEBI:456216"/>
        <dbReference type="EC" id="2.7.11.1"/>
    </reaction>
</comment>
<dbReference type="PROSITE" id="PS50112">
    <property type="entry name" value="PAS"/>
    <property type="match status" value="1"/>
</dbReference>
<keyword evidence="8 16" id="KW-0547">Nucleotide-binding</keyword>
<evidence type="ECO:0000256" key="4">
    <source>
        <dbReference type="ARBA" id="ARBA00022527"/>
    </source>
</evidence>
<dbReference type="InterPro" id="IPR000719">
    <property type="entry name" value="Prot_kinase_dom"/>
</dbReference>
<evidence type="ECO:0000256" key="3">
    <source>
        <dbReference type="ARBA" id="ARBA00012513"/>
    </source>
</evidence>
<keyword evidence="5" id="KW-0600">Photoreceptor protein</keyword>
<evidence type="ECO:0000259" key="20">
    <source>
        <dbReference type="PROSITE" id="PS50112"/>
    </source>
</evidence>
<dbReference type="SMART" id="SM00220">
    <property type="entry name" value="S_TKc"/>
    <property type="match status" value="1"/>
</dbReference>
<dbReference type="Gene3D" id="3.30.200.20">
    <property type="entry name" value="Phosphorylase Kinase, domain 1"/>
    <property type="match status" value="1"/>
</dbReference>
<dbReference type="Proteomes" id="UP000091857">
    <property type="component" value="Chromosome 1"/>
</dbReference>
<dbReference type="Pfam" id="PF07714">
    <property type="entry name" value="PK_Tyr_Ser-Thr"/>
    <property type="match status" value="1"/>
</dbReference>
<keyword evidence="12" id="KW-0472">Membrane</keyword>
<evidence type="ECO:0000256" key="18">
    <source>
        <dbReference type="SAM" id="MobiDB-lite"/>
    </source>
</evidence>
<evidence type="ECO:0000256" key="15">
    <source>
        <dbReference type="ARBA" id="ARBA00048679"/>
    </source>
</evidence>
<feature type="region of interest" description="Disordered" evidence="18">
    <location>
        <begin position="301"/>
        <end position="320"/>
    </location>
</feature>
<dbReference type="GO" id="GO:0009881">
    <property type="term" value="F:photoreceptor activity"/>
    <property type="evidence" value="ECO:0007669"/>
    <property type="project" value="UniProtKB-KW"/>
</dbReference>
<evidence type="ECO:0000256" key="9">
    <source>
        <dbReference type="ARBA" id="ARBA00022777"/>
    </source>
</evidence>
<feature type="binding site" evidence="16">
    <location>
        <position position="488"/>
    </location>
    <ligand>
        <name>ATP</name>
        <dbReference type="ChEBI" id="CHEBI:30616"/>
    </ligand>
</feature>
<comment type="caution">
    <text evidence="21">The sequence shown here is derived from an EMBL/GenBank/DDBJ whole genome shotgun (WGS) entry which is preliminary data.</text>
</comment>
<dbReference type="PRINTS" id="PR00109">
    <property type="entry name" value="TYRKINASE"/>
</dbReference>
<dbReference type="InterPro" id="IPR051681">
    <property type="entry name" value="Ser/Thr_Kinases-Pseudokinases"/>
</dbReference>
<evidence type="ECO:0000256" key="7">
    <source>
        <dbReference type="ARBA" id="ARBA00022679"/>
    </source>
</evidence>
<dbReference type="EC" id="2.7.11.1" evidence="3"/>
<evidence type="ECO:0000256" key="8">
    <source>
        <dbReference type="ARBA" id="ARBA00022741"/>
    </source>
</evidence>
<dbReference type="InterPro" id="IPR008271">
    <property type="entry name" value="Ser/Thr_kinase_AS"/>
</dbReference>
<evidence type="ECO:0000256" key="1">
    <source>
        <dbReference type="ARBA" id="ARBA00004370"/>
    </source>
</evidence>
<dbReference type="CDD" id="cd00130">
    <property type="entry name" value="PAS"/>
    <property type="match status" value="1"/>
</dbReference>
<proteinExistence type="inferred from homology"/>
<keyword evidence="4" id="KW-0723">Serine/threonine-protein kinase</keyword>
<evidence type="ECO:0000256" key="11">
    <source>
        <dbReference type="ARBA" id="ARBA00022991"/>
    </source>
</evidence>
<keyword evidence="17" id="KW-0175">Coiled coil</keyword>
<dbReference type="AlphaFoldDB" id="A0A2C9WIG9"/>
<dbReference type="PROSITE" id="PS00107">
    <property type="entry name" value="PROTEIN_KINASE_ATP"/>
    <property type="match status" value="1"/>
</dbReference>
<keyword evidence="9" id="KW-0418">Kinase</keyword>
<comment type="catalytic activity">
    <reaction evidence="15">
        <text>L-seryl-[protein] + ATP = O-phospho-L-seryl-[protein] + ADP + H(+)</text>
        <dbReference type="Rhea" id="RHEA:17989"/>
        <dbReference type="Rhea" id="RHEA-COMP:9863"/>
        <dbReference type="Rhea" id="RHEA-COMP:11604"/>
        <dbReference type="ChEBI" id="CHEBI:15378"/>
        <dbReference type="ChEBI" id="CHEBI:29999"/>
        <dbReference type="ChEBI" id="CHEBI:30616"/>
        <dbReference type="ChEBI" id="CHEBI:83421"/>
        <dbReference type="ChEBI" id="CHEBI:456216"/>
        <dbReference type="EC" id="2.7.11.1"/>
    </reaction>
</comment>
<dbReference type="Gene3D" id="1.10.510.10">
    <property type="entry name" value="Transferase(Phosphotransferase) domain 1"/>
    <property type="match status" value="1"/>
</dbReference>
<dbReference type="Pfam" id="PF13426">
    <property type="entry name" value="PAS_9"/>
    <property type="match status" value="1"/>
</dbReference>
<dbReference type="GO" id="GO:0005737">
    <property type="term" value="C:cytoplasm"/>
    <property type="evidence" value="ECO:0000318"/>
    <property type="project" value="GO_Central"/>
</dbReference>
<evidence type="ECO:0000256" key="12">
    <source>
        <dbReference type="ARBA" id="ARBA00023136"/>
    </source>
</evidence>
<comment type="similarity">
    <text evidence="2">Belongs to the protein kinase superfamily. TKL Ser/Thr protein kinase family. RAF subfamily.</text>
</comment>
<dbReference type="SUPFAM" id="SSF56112">
    <property type="entry name" value="Protein kinase-like (PK-like)"/>
    <property type="match status" value="1"/>
</dbReference>
<dbReference type="OrthoDB" id="339325at2759"/>
<dbReference type="SUPFAM" id="SSF55785">
    <property type="entry name" value="PYP-like sensor domain (PAS domain)"/>
    <property type="match status" value="1"/>
</dbReference>
<dbReference type="GO" id="GO:0016020">
    <property type="term" value="C:membrane"/>
    <property type="evidence" value="ECO:0007669"/>
    <property type="project" value="UniProtKB-SubCell"/>
</dbReference>
<keyword evidence="13" id="KW-0675">Receptor</keyword>
<dbReference type="CDD" id="cd13999">
    <property type="entry name" value="STKc_MAP3K-like"/>
    <property type="match status" value="1"/>
</dbReference>
<name>A0A2C9WIG9_MANES</name>
<dbReference type="PANTHER" id="PTHR44329:SF47">
    <property type="entry name" value="SERINE_THREONINE-PROTEIN KINASE ROCO5-RELATED"/>
    <property type="match status" value="1"/>
</dbReference>
<protein>
    <recommendedName>
        <fullName evidence="3">non-specific serine/threonine protein kinase</fullName>
        <ecNumber evidence="3">2.7.11.1</ecNumber>
    </recommendedName>
</protein>
<dbReference type="GO" id="GO:0004674">
    <property type="term" value="F:protein serine/threonine kinase activity"/>
    <property type="evidence" value="ECO:0007669"/>
    <property type="project" value="UniProtKB-KW"/>
</dbReference>
<dbReference type="GO" id="GO:0005524">
    <property type="term" value="F:ATP binding"/>
    <property type="evidence" value="ECO:0007669"/>
    <property type="project" value="UniProtKB-UniRule"/>
</dbReference>
<organism evidence="21 22">
    <name type="scientific">Manihot esculenta</name>
    <name type="common">Cassava</name>
    <name type="synonym">Jatropha manihot</name>
    <dbReference type="NCBI Taxonomy" id="3983"/>
    <lineage>
        <taxon>Eukaryota</taxon>
        <taxon>Viridiplantae</taxon>
        <taxon>Streptophyta</taxon>
        <taxon>Embryophyta</taxon>
        <taxon>Tracheophyta</taxon>
        <taxon>Spermatophyta</taxon>
        <taxon>Magnoliopsida</taxon>
        <taxon>eudicotyledons</taxon>
        <taxon>Gunneridae</taxon>
        <taxon>Pentapetalae</taxon>
        <taxon>rosids</taxon>
        <taxon>fabids</taxon>
        <taxon>Malpighiales</taxon>
        <taxon>Euphorbiaceae</taxon>
        <taxon>Crotonoideae</taxon>
        <taxon>Manihoteae</taxon>
        <taxon>Manihot</taxon>
    </lineage>
</organism>
<feature type="region of interest" description="Disordered" evidence="18">
    <location>
        <begin position="397"/>
        <end position="450"/>
    </location>
</feature>
<dbReference type="PANTHER" id="PTHR44329">
    <property type="entry name" value="SERINE/THREONINE-PROTEIN KINASE TNNI3K-RELATED"/>
    <property type="match status" value="1"/>
</dbReference>
<dbReference type="FunFam" id="3.30.200.20:FF:000060">
    <property type="entry name" value="Serine/threonine-protein kinase isoform 1"/>
    <property type="match status" value="1"/>
</dbReference>
<dbReference type="InterPro" id="IPR017441">
    <property type="entry name" value="Protein_kinase_ATP_BS"/>
</dbReference>
<feature type="region of interest" description="Disordered" evidence="18">
    <location>
        <begin position="253"/>
        <end position="280"/>
    </location>
</feature>
<dbReference type="FunFam" id="1.10.510.10:FF:000476">
    <property type="entry name" value="PAS domain-containing protein tyrosine kinase family protein"/>
    <property type="match status" value="1"/>
</dbReference>
<dbReference type="PROSITE" id="PS00108">
    <property type="entry name" value="PROTEIN_KINASE_ST"/>
    <property type="match status" value="1"/>
</dbReference>
<dbReference type="Gramene" id="Manes.01G065900.1.v8.1">
    <property type="protein sequence ID" value="Manes.01G065900.1.v8.1.CDS"/>
    <property type="gene ID" value="Manes.01G065900.v8.1"/>
</dbReference>
<evidence type="ECO:0000256" key="14">
    <source>
        <dbReference type="ARBA" id="ARBA00047899"/>
    </source>
</evidence>
<keyword evidence="7" id="KW-0808">Transferase</keyword>
<dbReference type="NCBIfam" id="TIGR00229">
    <property type="entry name" value="sensory_box"/>
    <property type="match status" value="1"/>
</dbReference>
<accession>A0A2C9WIG9</accession>
<dbReference type="GO" id="GO:0007165">
    <property type="term" value="P:signal transduction"/>
    <property type="evidence" value="ECO:0000318"/>
    <property type="project" value="GO_Central"/>
</dbReference>
<feature type="coiled-coil region" evidence="17">
    <location>
        <begin position="19"/>
        <end position="57"/>
    </location>
</feature>
<evidence type="ECO:0000256" key="5">
    <source>
        <dbReference type="ARBA" id="ARBA00022543"/>
    </source>
</evidence>
<evidence type="ECO:0000256" key="2">
    <source>
        <dbReference type="ARBA" id="ARBA00010507"/>
    </source>
</evidence>
<evidence type="ECO:0000256" key="17">
    <source>
        <dbReference type="SAM" id="Coils"/>
    </source>
</evidence>
<dbReference type="PROSITE" id="PS50011">
    <property type="entry name" value="PROTEIN_KINASE_DOM"/>
    <property type="match status" value="1"/>
</dbReference>
<keyword evidence="6" id="KW-0716">Sensory transduction</keyword>
<evidence type="ECO:0000256" key="10">
    <source>
        <dbReference type="ARBA" id="ARBA00022840"/>
    </source>
</evidence>
<gene>
    <name evidence="21" type="ORF">MANES_01G065900v8</name>
</gene>
<evidence type="ECO:0000256" key="6">
    <source>
        <dbReference type="ARBA" id="ARBA00022606"/>
    </source>
</evidence>
<dbReference type="InterPro" id="IPR035965">
    <property type="entry name" value="PAS-like_dom_sf"/>
</dbReference>
<dbReference type="InterPro" id="IPR001245">
    <property type="entry name" value="Ser-Thr/Tyr_kinase_cat_dom"/>
</dbReference>
<keyword evidence="22" id="KW-1185">Reference proteome</keyword>